<reference evidence="2" key="2">
    <citation type="submission" date="2020-09" db="EMBL/GenBank/DDBJ databases">
        <authorList>
            <person name="Sun Q."/>
            <person name="Ohkuma M."/>
        </authorList>
    </citation>
    <scope>NUCLEOTIDE SEQUENCE</scope>
    <source>
        <strain evidence="2">JCM 5016</strain>
    </source>
</reference>
<organism evidence="2 3">
    <name type="scientific">Streptomyces echinoruber</name>
    <dbReference type="NCBI Taxonomy" id="68898"/>
    <lineage>
        <taxon>Bacteria</taxon>
        <taxon>Bacillati</taxon>
        <taxon>Actinomycetota</taxon>
        <taxon>Actinomycetes</taxon>
        <taxon>Kitasatosporales</taxon>
        <taxon>Streptomycetaceae</taxon>
        <taxon>Streptomyces</taxon>
    </lineage>
</organism>
<reference evidence="2" key="1">
    <citation type="journal article" date="2014" name="Int. J. Syst. Evol. Microbiol.">
        <title>Complete genome sequence of Corynebacterium casei LMG S-19264T (=DSM 44701T), isolated from a smear-ripened cheese.</title>
        <authorList>
            <consortium name="US DOE Joint Genome Institute (JGI-PGF)"/>
            <person name="Walter F."/>
            <person name="Albersmeier A."/>
            <person name="Kalinowski J."/>
            <person name="Ruckert C."/>
        </authorList>
    </citation>
    <scope>NUCLEOTIDE SEQUENCE</scope>
    <source>
        <strain evidence="2">JCM 5016</strain>
    </source>
</reference>
<dbReference type="InterPro" id="IPR012337">
    <property type="entry name" value="RNaseH-like_sf"/>
</dbReference>
<dbReference type="PANTHER" id="PTHR33627:SF1">
    <property type="entry name" value="TRANSPOSASE"/>
    <property type="match status" value="1"/>
</dbReference>
<feature type="domain" description="Transposase IS701-like DDE" evidence="1">
    <location>
        <begin position="10"/>
        <end position="273"/>
    </location>
</feature>
<comment type="caution">
    <text evidence="2">The sequence shown here is derived from an EMBL/GenBank/DDBJ whole genome shotgun (WGS) entry which is preliminary data.</text>
</comment>
<keyword evidence="3" id="KW-1185">Reference proteome</keyword>
<evidence type="ECO:0000259" key="1">
    <source>
        <dbReference type="Pfam" id="PF13546"/>
    </source>
</evidence>
<accession>A0A918VHD7</accession>
<sequence>MSGTELATTLFATLPRSDQRRKGEEYIRGLLATKGRKSIRNMAAPVGGSAREQSLHHFVSNSTWHWMPVRRALARYVVRSALPEAYVVHTMVIPKAGGNSVGVYRCYVPQFGQIRGVQRAVGVWAAAQATSVPVNWRLHIPQDWLENGIRRRQAAIPDDVREETPEESAAAALLATRDWGLPARPAVLDARGMDVPALVRRLRSAGVPYLVRIDGVLRLAPADPARFGRGVAEALPARQIMAAAGLLRRPVVWRDHGPGHALRTAPVATVRVRGTGRAAGPRGTDDLLLLGVGDGGRPWPAELWLTDLTEAGPVALLRLSRLLDRVERDFRDISERVGIRDYAGRSYCGWHRHTTLASAAHALAALGGMDEGRFRAEENLRQAS</sequence>
<dbReference type="AlphaFoldDB" id="A0A918VHD7"/>
<dbReference type="RefSeq" id="WP_190058928.1">
    <property type="nucleotide sequence ID" value="NZ_BMWH01000017.1"/>
</dbReference>
<evidence type="ECO:0000313" key="2">
    <source>
        <dbReference type="EMBL" id="GGZ97852.1"/>
    </source>
</evidence>
<dbReference type="EMBL" id="BMWH01000017">
    <property type="protein sequence ID" value="GGZ97852.1"/>
    <property type="molecule type" value="Genomic_DNA"/>
</dbReference>
<gene>
    <name evidence="2" type="ORF">GCM10010389_41360</name>
</gene>
<dbReference type="Pfam" id="PF13546">
    <property type="entry name" value="DDE_5"/>
    <property type="match status" value="1"/>
</dbReference>
<proteinExistence type="predicted"/>
<dbReference type="PANTHER" id="PTHR33627">
    <property type="entry name" value="TRANSPOSASE"/>
    <property type="match status" value="1"/>
</dbReference>
<dbReference type="Proteomes" id="UP000623010">
    <property type="component" value="Unassembled WGS sequence"/>
</dbReference>
<dbReference type="InterPro" id="IPR038721">
    <property type="entry name" value="IS701-like_DDE_dom"/>
</dbReference>
<dbReference type="InterPro" id="IPR039365">
    <property type="entry name" value="IS701-like"/>
</dbReference>
<name>A0A918VHD7_9ACTN</name>
<dbReference type="SUPFAM" id="SSF53098">
    <property type="entry name" value="Ribonuclease H-like"/>
    <property type="match status" value="1"/>
</dbReference>
<protein>
    <submittedName>
        <fullName evidence="2">ISXo8 transposase</fullName>
    </submittedName>
</protein>
<evidence type="ECO:0000313" key="3">
    <source>
        <dbReference type="Proteomes" id="UP000623010"/>
    </source>
</evidence>